<dbReference type="AlphaFoldDB" id="A0A2K8L0G1"/>
<protein>
    <submittedName>
        <fullName evidence="1">Uncharacterized protein</fullName>
    </submittedName>
</protein>
<evidence type="ECO:0000313" key="1">
    <source>
        <dbReference type="EMBL" id="ATX80795.1"/>
    </source>
</evidence>
<reference evidence="1 2" key="1">
    <citation type="submission" date="2016-12" db="EMBL/GenBank/DDBJ databases">
        <title>Isolation and genomic insights into novel planktonic Zetaproteobacteria from stratified waters of the Chesapeake Bay.</title>
        <authorList>
            <person name="McAllister S.M."/>
            <person name="Kato S."/>
            <person name="Chan C.S."/>
            <person name="Chiu B.K."/>
            <person name="Field E.K."/>
        </authorList>
    </citation>
    <scope>NUCLEOTIDE SEQUENCE [LARGE SCALE GENOMIC DNA]</scope>
    <source>
        <strain evidence="1 2">CP-5</strain>
    </source>
</reference>
<evidence type="ECO:0000313" key="2">
    <source>
        <dbReference type="Proteomes" id="UP000231701"/>
    </source>
</evidence>
<dbReference type="EMBL" id="CP018799">
    <property type="protein sequence ID" value="ATX80795.1"/>
    <property type="molecule type" value="Genomic_DNA"/>
</dbReference>
<keyword evidence="2" id="KW-1185">Reference proteome</keyword>
<organism evidence="1 2">
    <name type="scientific">Mariprofundus aestuarium</name>
    <dbReference type="NCBI Taxonomy" id="1921086"/>
    <lineage>
        <taxon>Bacteria</taxon>
        <taxon>Pseudomonadati</taxon>
        <taxon>Pseudomonadota</taxon>
        <taxon>Candidatius Mariprofundia</taxon>
        <taxon>Mariprofundales</taxon>
        <taxon>Mariprofundaceae</taxon>
        <taxon>Mariprofundus</taxon>
    </lineage>
</organism>
<dbReference type="Proteomes" id="UP000231701">
    <property type="component" value="Chromosome"/>
</dbReference>
<proteinExistence type="predicted"/>
<sequence>MGIHITLHSSRNFVLAIFHGPVKPHELESFVDELLLDKYDNEGKVRLAILSEGASASLLRYQTICAAGKRMRQGRLRQHRGKLAIFARSRVGFGLAKMYQMATEKIDPSEVRVLHGDGLESATQWLGISDLSENIQQLLEAVEQSAAKGLSIQVVH</sequence>
<accession>A0A2K8L0G1</accession>
<gene>
    <name evidence="1" type="ORF">Ga0123461_2396</name>
</gene>
<name>A0A2K8L0G1_MARES</name>
<dbReference type="KEGG" id="maes:Ga0123461_2396"/>